<dbReference type="InterPro" id="IPR023631">
    <property type="entry name" value="Amidase_dom"/>
</dbReference>
<evidence type="ECO:0000256" key="5">
    <source>
        <dbReference type="ARBA" id="ARBA00022917"/>
    </source>
</evidence>
<dbReference type="EMBL" id="LCFB01000014">
    <property type="protein sequence ID" value="KKS84775.1"/>
    <property type="molecule type" value="Genomic_DNA"/>
</dbReference>
<protein>
    <recommendedName>
        <fullName evidence="7">Glutamyl-tRNA(Gln) amidotransferase subunit A</fullName>
        <shortName evidence="7">Glu-ADT subunit A</shortName>
        <ecNumber evidence="7">6.3.5.7</ecNumber>
    </recommendedName>
</protein>
<comment type="catalytic activity">
    <reaction evidence="6 7">
        <text>L-glutamyl-tRNA(Gln) + L-glutamine + ATP + H2O = L-glutaminyl-tRNA(Gln) + L-glutamate + ADP + phosphate + H(+)</text>
        <dbReference type="Rhea" id="RHEA:17521"/>
        <dbReference type="Rhea" id="RHEA-COMP:9681"/>
        <dbReference type="Rhea" id="RHEA-COMP:9684"/>
        <dbReference type="ChEBI" id="CHEBI:15377"/>
        <dbReference type="ChEBI" id="CHEBI:15378"/>
        <dbReference type="ChEBI" id="CHEBI:29985"/>
        <dbReference type="ChEBI" id="CHEBI:30616"/>
        <dbReference type="ChEBI" id="CHEBI:43474"/>
        <dbReference type="ChEBI" id="CHEBI:58359"/>
        <dbReference type="ChEBI" id="CHEBI:78520"/>
        <dbReference type="ChEBI" id="CHEBI:78521"/>
        <dbReference type="ChEBI" id="CHEBI:456216"/>
        <dbReference type="EC" id="6.3.5.7"/>
    </reaction>
</comment>
<accession>A0A0G1CG53</accession>
<evidence type="ECO:0000313" key="9">
    <source>
        <dbReference type="EMBL" id="KKS84775.1"/>
    </source>
</evidence>
<evidence type="ECO:0000256" key="3">
    <source>
        <dbReference type="ARBA" id="ARBA00022741"/>
    </source>
</evidence>
<dbReference type="GO" id="GO:0016740">
    <property type="term" value="F:transferase activity"/>
    <property type="evidence" value="ECO:0007669"/>
    <property type="project" value="UniProtKB-KW"/>
</dbReference>
<dbReference type="AlphaFoldDB" id="A0A0G1CG53"/>
<comment type="similarity">
    <text evidence="1 7">Belongs to the amidase family. GatA subfamily.</text>
</comment>
<dbReference type="Gene3D" id="3.90.1300.10">
    <property type="entry name" value="Amidase signature (AS) domain"/>
    <property type="match status" value="1"/>
</dbReference>
<keyword evidence="2 7" id="KW-0436">Ligase</keyword>
<evidence type="ECO:0000256" key="6">
    <source>
        <dbReference type="ARBA" id="ARBA00047407"/>
    </source>
</evidence>
<dbReference type="GO" id="GO:0030956">
    <property type="term" value="C:glutamyl-tRNA(Gln) amidotransferase complex"/>
    <property type="evidence" value="ECO:0007669"/>
    <property type="project" value="InterPro"/>
</dbReference>
<dbReference type="InterPro" id="IPR020556">
    <property type="entry name" value="Amidase_CS"/>
</dbReference>
<evidence type="ECO:0000313" key="10">
    <source>
        <dbReference type="Proteomes" id="UP000034543"/>
    </source>
</evidence>
<evidence type="ECO:0000256" key="1">
    <source>
        <dbReference type="ARBA" id="ARBA00008069"/>
    </source>
</evidence>
<dbReference type="GO" id="GO:0006412">
    <property type="term" value="P:translation"/>
    <property type="evidence" value="ECO:0007669"/>
    <property type="project" value="UniProtKB-UniRule"/>
</dbReference>
<evidence type="ECO:0000256" key="4">
    <source>
        <dbReference type="ARBA" id="ARBA00022840"/>
    </source>
</evidence>
<evidence type="ECO:0000259" key="8">
    <source>
        <dbReference type="Pfam" id="PF01425"/>
    </source>
</evidence>
<dbReference type="EC" id="6.3.5.7" evidence="7"/>
<comment type="caution">
    <text evidence="9">The sequence shown here is derived from an EMBL/GenBank/DDBJ whole genome shotgun (WGS) entry which is preliminary data.</text>
</comment>
<keyword evidence="9" id="KW-0808">Transferase</keyword>
<keyword evidence="4 7" id="KW-0067">ATP-binding</keyword>
<feature type="active site" description="Charge relay system" evidence="7">
    <location>
        <position position="152"/>
    </location>
</feature>
<comment type="subunit">
    <text evidence="7">Heterotrimer of A, B and C subunits.</text>
</comment>
<dbReference type="InterPro" id="IPR004412">
    <property type="entry name" value="GatA"/>
</dbReference>
<dbReference type="HAMAP" id="MF_00120">
    <property type="entry name" value="GatA"/>
    <property type="match status" value="1"/>
</dbReference>
<organism evidence="9 10">
    <name type="scientific">Candidatus Gottesmanbacteria bacterium GW2011_GWA1_43_11</name>
    <dbReference type="NCBI Taxonomy" id="1618436"/>
    <lineage>
        <taxon>Bacteria</taxon>
        <taxon>Candidatus Gottesmaniibacteriota</taxon>
    </lineage>
</organism>
<proteinExistence type="inferred from homology"/>
<keyword evidence="5 7" id="KW-0648">Protein biosynthesis</keyword>
<feature type="domain" description="Amidase" evidence="8">
    <location>
        <begin position="23"/>
        <end position="450"/>
    </location>
</feature>
<feature type="active site" description="Charge relay system" evidence="7">
    <location>
        <position position="77"/>
    </location>
</feature>
<sequence length="474" mass="51902">MLLDKTIAELAKGLRNKEFTSVDLIEECYQTINQVNPKINAFITLIKKPDVLKIALQRDAQRTSSSSPLHGLPFILKDTYNTKGILTSAASHVLNGHISQYNATVYQKLLDAGAILIGKMNMDAWGHGATNENTDYKPVKNPYDTSRVAGGSSGGNAAAIAARMAVFGIGEDTGGSIRNPASWNNITGLKVTYGRVSRYGCIAYASSFDTVGPMGKTVEDCALVLETIAGKDPYDATNSPHPVPPYFEELLNISSKDTVIGLPKECFSEGLDLEIKKSTEVAAKELESLGFRIKEISMPMLTYGLAVYYLIAPSETSSNLGRYDGIRYGLGREYFTPETRRRIMVGTYALSAGYYDAYYKKAQQGRTLFIKEYEKAFTQCDVLLMPVTPHPPTRLGKAVDDPMQNLLIDVYTVTQNPVGVPSLALPCGFTATGLPIGMQLVGKMFTESLLFQVGHAYQQVTDWHKRKPNLIEAA</sequence>
<evidence type="ECO:0000256" key="2">
    <source>
        <dbReference type="ARBA" id="ARBA00022598"/>
    </source>
</evidence>
<dbReference type="GO" id="GO:0005524">
    <property type="term" value="F:ATP binding"/>
    <property type="evidence" value="ECO:0007669"/>
    <property type="project" value="UniProtKB-KW"/>
</dbReference>
<feature type="active site" description="Acyl-ester intermediate" evidence="7">
    <location>
        <position position="176"/>
    </location>
</feature>
<comment type="function">
    <text evidence="7">Allows the formation of correctly charged Gln-tRNA(Gln) through the transamidation of misacylated Glu-tRNA(Gln) in organisms which lack glutaminyl-tRNA synthetase. The reaction takes place in the presence of glutamine and ATP through an activated gamma-phospho-Glu-tRNA(Gln).</text>
</comment>
<dbReference type="GO" id="GO:0050567">
    <property type="term" value="F:glutaminyl-tRNA synthase (glutamine-hydrolyzing) activity"/>
    <property type="evidence" value="ECO:0007669"/>
    <property type="project" value="UniProtKB-UniRule"/>
</dbReference>
<dbReference type="PATRIC" id="fig|1618436.3.peg.788"/>
<dbReference type="PROSITE" id="PS00571">
    <property type="entry name" value="AMIDASES"/>
    <property type="match status" value="1"/>
</dbReference>
<dbReference type="Pfam" id="PF01425">
    <property type="entry name" value="Amidase"/>
    <property type="match status" value="1"/>
</dbReference>
<name>A0A0G1CG53_9BACT</name>
<dbReference type="SUPFAM" id="SSF75304">
    <property type="entry name" value="Amidase signature (AS) enzymes"/>
    <property type="match status" value="1"/>
</dbReference>
<keyword evidence="3 7" id="KW-0547">Nucleotide-binding</keyword>
<dbReference type="Proteomes" id="UP000034543">
    <property type="component" value="Unassembled WGS sequence"/>
</dbReference>
<reference evidence="9 10" key="1">
    <citation type="journal article" date="2015" name="Nature">
        <title>rRNA introns, odd ribosomes, and small enigmatic genomes across a large radiation of phyla.</title>
        <authorList>
            <person name="Brown C.T."/>
            <person name="Hug L.A."/>
            <person name="Thomas B.C."/>
            <person name="Sharon I."/>
            <person name="Castelle C.J."/>
            <person name="Singh A."/>
            <person name="Wilkins M.J."/>
            <person name="Williams K.H."/>
            <person name="Banfield J.F."/>
        </authorList>
    </citation>
    <scope>NUCLEOTIDE SEQUENCE [LARGE SCALE GENOMIC DNA]</scope>
</reference>
<dbReference type="PANTHER" id="PTHR11895:SF151">
    <property type="entry name" value="GLUTAMYL-TRNA(GLN) AMIDOTRANSFERASE SUBUNIT A"/>
    <property type="match status" value="1"/>
</dbReference>
<dbReference type="InterPro" id="IPR000120">
    <property type="entry name" value="Amidase"/>
</dbReference>
<dbReference type="InterPro" id="IPR036928">
    <property type="entry name" value="AS_sf"/>
</dbReference>
<dbReference type="PANTHER" id="PTHR11895">
    <property type="entry name" value="TRANSAMIDASE"/>
    <property type="match status" value="1"/>
</dbReference>
<dbReference type="STRING" id="1618436.UV59_C0014G0018"/>
<gene>
    <name evidence="7" type="primary">gatA</name>
    <name evidence="9" type="ORF">UV59_C0014G0018</name>
</gene>
<evidence type="ECO:0000256" key="7">
    <source>
        <dbReference type="HAMAP-Rule" id="MF_00120"/>
    </source>
</evidence>